<dbReference type="EMBL" id="BIFT01000001">
    <property type="protein sequence ID" value="GCE28173.1"/>
    <property type="molecule type" value="Genomic_DNA"/>
</dbReference>
<dbReference type="Gene3D" id="2.130.10.10">
    <property type="entry name" value="YVTN repeat-like/Quinoprotein amine dehydrogenase"/>
    <property type="match status" value="1"/>
</dbReference>
<dbReference type="Pfam" id="PF00069">
    <property type="entry name" value="Pkinase"/>
    <property type="match status" value="1"/>
</dbReference>
<dbReference type="InterPro" id="IPR002372">
    <property type="entry name" value="PQQ_rpt_dom"/>
</dbReference>
<sequence length="704" mass="78192">MVKDELLGKQLASYILTESLGQGAFGSVYLGKHFLLTQKPPVAIKVLNTVLNSQEEFDRFFQEAVILDALTHPNILPVLDANLYEGYPFFVAEYAPGGSLRDRLDQLDGEPMLTEEAIEILSQVGAGLQHAHDMDVVHRDLKPANILFSSTETALLADFGIALQINKTRRVDEIGTPAYMSPEQFKGKLSKKSDQYALGCIAYEMLTGQQLFIADDPYTIGYKHIYEAPIPPHELNPDLSPALEDALLKALSKERDDRFENVSDFIQALQNTLSSKGTTPKRPASTQKRPATNPKPTTKRQSTRQATQKTAQTSQPDESPQNVIETNPPTSERRTAGPDNPATLPKFLQQHQQNHTRQPTRQMDQLIPIWSTTSGLKNVYYAEPIAANGMVYAGTYTTDTYMTNSPRHLRALDISSGEHLWSYKTQGGIYEAPIVSNGYLYVCSGNSGGGGKISALDADTGEAYWIVETDEPLRAAPSIFNDIVYVHSEHAVYALNAATGQQYWDVTLKAPLQGRPMISNNVVYIATERGHCYAVDAERGQKLATYADVGQVYGTVTFDEHVVCICVYNDQLYALDMQSGATYWSMSLENQITNEMEIANGVAYISIEGNFANSSARTRLLAVDLATGQQLWGVYLRSEIDATPLVVDGIVYLTTRNQELYMLDSQHGKLIYSKKMHGDRISRPYVDNGWLFINSNEIYAFQIS</sequence>
<dbReference type="PROSITE" id="PS00108">
    <property type="entry name" value="PROTEIN_KINASE_ST"/>
    <property type="match status" value="1"/>
</dbReference>
<evidence type="ECO:0000256" key="4">
    <source>
        <dbReference type="SAM" id="MobiDB-lite"/>
    </source>
</evidence>
<dbReference type="PANTHER" id="PTHR34512">
    <property type="entry name" value="CELL SURFACE PROTEIN"/>
    <property type="match status" value="1"/>
</dbReference>
<evidence type="ECO:0000259" key="5">
    <source>
        <dbReference type="PROSITE" id="PS50011"/>
    </source>
</evidence>
<evidence type="ECO:0000256" key="1">
    <source>
        <dbReference type="ARBA" id="ARBA00022741"/>
    </source>
</evidence>
<dbReference type="GO" id="GO:0004672">
    <property type="term" value="F:protein kinase activity"/>
    <property type="evidence" value="ECO:0007669"/>
    <property type="project" value="InterPro"/>
</dbReference>
<gene>
    <name evidence="6" type="ORF">KDA_36570</name>
</gene>
<dbReference type="PROSITE" id="PS00107">
    <property type="entry name" value="PROTEIN_KINASE_ATP"/>
    <property type="match status" value="1"/>
</dbReference>
<dbReference type="InterPro" id="IPR000719">
    <property type="entry name" value="Prot_kinase_dom"/>
</dbReference>
<evidence type="ECO:0000313" key="6">
    <source>
        <dbReference type="EMBL" id="GCE28173.1"/>
    </source>
</evidence>
<dbReference type="PROSITE" id="PS50011">
    <property type="entry name" value="PROTEIN_KINASE_DOM"/>
    <property type="match status" value="1"/>
</dbReference>
<dbReference type="SUPFAM" id="SSF56112">
    <property type="entry name" value="Protein kinase-like (PK-like)"/>
    <property type="match status" value="1"/>
</dbReference>
<protein>
    <recommendedName>
        <fullName evidence="5">Protein kinase domain-containing protein</fullName>
    </recommendedName>
</protein>
<dbReference type="InterPro" id="IPR008271">
    <property type="entry name" value="Ser/Thr_kinase_AS"/>
</dbReference>
<feature type="compositionally biased region" description="Polar residues" evidence="4">
    <location>
        <begin position="271"/>
        <end position="296"/>
    </location>
</feature>
<feature type="domain" description="Protein kinase" evidence="5">
    <location>
        <begin position="14"/>
        <end position="273"/>
    </location>
</feature>
<name>A0A402B9U6_9CHLR</name>
<dbReference type="GO" id="GO:0005524">
    <property type="term" value="F:ATP binding"/>
    <property type="evidence" value="ECO:0007669"/>
    <property type="project" value="UniProtKB-UniRule"/>
</dbReference>
<dbReference type="SMART" id="SM00564">
    <property type="entry name" value="PQQ"/>
    <property type="match status" value="7"/>
</dbReference>
<evidence type="ECO:0000256" key="3">
    <source>
        <dbReference type="PROSITE-ProRule" id="PRU10141"/>
    </source>
</evidence>
<evidence type="ECO:0000313" key="7">
    <source>
        <dbReference type="Proteomes" id="UP000287171"/>
    </source>
</evidence>
<dbReference type="PANTHER" id="PTHR34512:SF30">
    <property type="entry name" value="OUTER MEMBRANE PROTEIN ASSEMBLY FACTOR BAMB"/>
    <property type="match status" value="1"/>
</dbReference>
<reference evidence="7" key="1">
    <citation type="submission" date="2018-12" db="EMBL/GenBank/DDBJ databases">
        <title>Tengunoibacter tsumagoiensis gen. nov., sp. nov., Dictyobacter kobayashii sp. nov., D. alpinus sp. nov., and D. joshuensis sp. nov. and description of Dictyobacteraceae fam. nov. within the order Ktedonobacterales isolated from Tengu-no-mugimeshi.</title>
        <authorList>
            <person name="Wang C.M."/>
            <person name="Zheng Y."/>
            <person name="Sakai Y."/>
            <person name="Toyoda A."/>
            <person name="Minakuchi Y."/>
            <person name="Abe K."/>
            <person name="Yokota A."/>
            <person name="Yabe S."/>
        </authorList>
    </citation>
    <scope>NUCLEOTIDE SEQUENCE [LARGE SCALE GENOMIC DNA]</scope>
    <source>
        <strain evidence="7">Uno16</strain>
    </source>
</reference>
<dbReference type="InterPro" id="IPR017441">
    <property type="entry name" value="Protein_kinase_ATP_BS"/>
</dbReference>
<dbReference type="Gene3D" id="1.10.510.10">
    <property type="entry name" value="Transferase(Phosphotransferase) domain 1"/>
    <property type="match status" value="1"/>
</dbReference>
<comment type="caution">
    <text evidence="6">The sequence shown here is derived from an EMBL/GenBank/DDBJ whole genome shotgun (WGS) entry which is preliminary data.</text>
</comment>
<feature type="compositionally biased region" description="Polar residues" evidence="4">
    <location>
        <begin position="303"/>
        <end position="330"/>
    </location>
</feature>
<dbReference type="CDD" id="cd14014">
    <property type="entry name" value="STKc_PknB_like"/>
    <property type="match status" value="1"/>
</dbReference>
<dbReference type="Pfam" id="PF13360">
    <property type="entry name" value="PQQ_2"/>
    <property type="match status" value="2"/>
</dbReference>
<dbReference type="Gene3D" id="2.40.128.630">
    <property type="match status" value="1"/>
</dbReference>
<feature type="region of interest" description="Disordered" evidence="4">
    <location>
        <begin position="271"/>
        <end position="360"/>
    </location>
</feature>
<evidence type="ECO:0000256" key="2">
    <source>
        <dbReference type="ARBA" id="ARBA00022840"/>
    </source>
</evidence>
<keyword evidence="2 3" id="KW-0067">ATP-binding</keyword>
<dbReference type="InterPro" id="IPR018391">
    <property type="entry name" value="PQQ_b-propeller_rpt"/>
</dbReference>
<dbReference type="RefSeq" id="WP_161982209.1">
    <property type="nucleotide sequence ID" value="NZ_BIFT01000001.1"/>
</dbReference>
<dbReference type="InterPro" id="IPR015943">
    <property type="entry name" value="WD40/YVTN_repeat-like_dom_sf"/>
</dbReference>
<dbReference type="InterPro" id="IPR011009">
    <property type="entry name" value="Kinase-like_dom_sf"/>
</dbReference>
<dbReference type="InterPro" id="IPR011047">
    <property type="entry name" value="Quinoprotein_ADH-like_sf"/>
</dbReference>
<keyword evidence="7" id="KW-1185">Reference proteome</keyword>
<proteinExistence type="predicted"/>
<dbReference type="SUPFAM" id="SSF50998">
    <property type="entry name" value="Quinoprotein alcohol dehydrogenase-like"/>
    <property type="match status" value="1"/>
</dbReference>
<feature type="binding site" evidence="3">
    <location>
        <position position="45"/>
    </location>
    <ligand>
        <name>ATP</name>
        <dbReference type="ChEBI" id="CHEBI:30616"/>
    </ligand>
</feature>
<dbReference type="SMART" id="SM00220">
    <property type="entry name" value="S_TKc"/>
    <property type="match status" value="1"/>
</dbReference>
<dbReference type="AlphaFoldDB" id="A0A402B9U6"/>
<dbReference type="Proteomes" id="UP000287171">
    <property type="component" value="Unassembled WGS sequence"/>
</dbReference>
<organism evidence="6 7">
    <name type="scientific">Dictyobacter alpinus</name>
    <dbReference type="NCBI Taxonomy" id="2014873"/>
    <lineage>
        <taxon>Bacteria</taxon>
        <taxon>Bacillati</taxon>
        <taxon>Chloroflexota</taxon>
        <taxon>Ktedonobacteria</taxon>
        <taxon>Ktedonobacterales</taxon>
        <taxon>Dictyobacteraceae</taxon>
        <taxon>Dictyobacter</taxon>
    </lineage>
</organism>
<keyword evidence="1 3" id="KW-0547">Nucleotide-binding</keyword>
<feature type="compositionally biased region" description="Polar residues" evidence="4">
    <location>
        <begin position="349"/>
        <end position="360"/>
    </location>
</feature>
<accession>A0A402B9U6</accession>